<dbReference type="SUPFAM" id="SSF54928">
    <property type="entry name" value="RNA-binding domain, RBD"/>
    <property type="match status" value="1"/>
</dbReference>
<reference evidence="5" key="1">
    <citation type="journal article" date="2021" name="New Phytol.">
        <title>Evolutionary innovations through gain and loss of genes in the ectomycorrhizal Boletales.</title>
        <authorList>
            <person name="Wu G."/>
            <person name="Miyauchi S."/>
            <person name="Morin E."/>
            <person name="Kuo A."/>
            <person name="Drula E."/>
            <person name="Varga T."/>
            <person name="Kohler A."/>
            <person name="Feng B."/>
            <person name="Cao Y."/>
            <person name="Lipzen A."/>
            <person name="Daum C."/>
            <person name="Hundley H."/>
            <person name="Pangilinan J."/>
            <person name="Johnson J."/>
            <person name="Barry K."/>
            <person name="LaButti K."/>
            <person name="Ng V."/>
            <person name="Ahrendt S."/>
            <person name="Min B."/>
            <person name="Choi I.G."/>
            <person name="Park H."/>
            <person name="Plett J.M."/>
            <person name="Magnuson J."/>
            <person name="Spatafora J.W."/>
            <person name="Nagy L.G."/>
            <person name="Henrissat B."/>
            <person name="Grigoriev I.V."/>
            <person name="Yang Z.L."/>
            <person name="Xu J."/>
            <person name="Martin F.M."/>
        </authorList>
    </citation>
    <scope>NUCLEOTIDE SEQUENCE</scope>
    <source>
        <strain evidence="5">KKN 215</strain>
    </source>
</reference>
<dbReference type="AlphaFoldDB" id="A0A8K0UNY4"/>
<dbReference type="PANTHER" id="PTHR23003">
    <property type="entry name" value="RNA RECOGNITION MOTIF RRM DOMAIN CONTAINING PROTEIN"/>
    <property type="match status" value="1"/>
</dbReference>
<dbReference type="Gene3D" id="3.30.70.330">
    <property type="match status" value="2"/>
</dbReference>
<dbReference type="GO" id="GO:0005634">
    <property type="term" value="C:nucleus"/>
    <property type="evidence" value="ECO:0007669"/>
    <property type="project" value="TreeGrafter"/>
</dbReference>
<dbReference type="SMART" id="SM00360">
    <property type="entry name" value="RRM"/>
    <property type="match status" value="2"/>
</dbReference>
<dbReference type="PROSITE" id="PS50102">
    <property type="entry name" value="RRM"/>
    <property type="match status" value="2"/>
</dbReference>
<gene>
    <name evidence="5" type="ORF">BXZ70DRAFT_892017</name>
</gene>
<dbReference type="InterPro" id="IPR035979">
    <property type="entry name" value="RBD_domain_sf"/>
</dbReference>
<dbReference type="OrthoDB" id="1049195at2759"/>
<evidence type="ECO:0000256" key="1">
    <source>
        <dbReference type="ARBA" id="ARBA00022884"/>
    </source>
</evidence>
<dbReference type="GO" id="GO:0005737">
    <property type="term" value="C:cytoplasm"/>
    <property type="evidence" value="ECO:0007669"/>
    <property type="project" value="TreeGrafter"/>
</dbReference>
<evidence type="ECO:0000256" key="2">
    <source>
        <dbReference type="PROSITE-ProRule" id="PRU00176"/>
    </source>
</evidence>
<feature type="domain" description="RRM" evidence="4">
    <location>
        <begin position="102"/>
        <end position="179"/>
    </location>
</feature>
<evidence type="ECO:0000313" key="6">
    <source>
        <dbReference type="Proteomes" id="UP000813824"/>
    </source>
</evidence>
<dbReference type="GO" id="GO:0003729">
    <property type="term" value="F:mRNA binding"/>
    <property type="evidence" value="ECO:0007669"/>
    <property type="project" value="TreeGrafter"/>
</dbReference>
<dbReference type="Proteomes" id="UP000813824">
    <property type="component" value="Unassembled WGS sequence"/>
</dbReference>
<feature type="compositionally biased region" description="Polar residues" evidence="3">
    <location>
        <begin position="1"/>
        <end position="28"/>
    </location>
</feature>
<dbReference type="InterPro" id="IPR050374">
    <property type="entry name" value="RRT5_SRSF_SR"/>
</dbReference>
<evidence type="ECO:0000313" key="5">
    <source>
        <dbReference type="EMBL" id="KAH8101185.1"/>
    </source>
</evidence>
<comment type="caution">
    <text evidence="5">The sequence shown here is derived from an EMBL/GenBank/DDBJ whole genome shotgun (WGS) entry which is preliminary data.</text>
</comment>
<evidence type="ECO:0000259" key="4">
    <source>
        <dbReference type="PROSITE" id="PS50102"/>
    </source>
</evidence>
<accession>A0A8K0UNY4</accession>
<dbReference type="FunFam" id="3.30.70.330:FF:000145">
    <property type="entry name" value="Putative RNP domain-containing protein"/>
    <property type="match status" value="1"/>
</dbReference>
<dbReference type="PANTHER" id="PTHR23003:SF64">
    <property type="entry name" value="RRM DOMAIN-CONTAINING PROTEIN"/>
    <property type="match status" value="1"/>
</dbReference>
<feature type="domain" description="RRM" evidence="4">
    <location>
        <begin position="235"/>
        <end position="305"/>
    </location>
</feature>
<name>A0A8K0UNY4_9AGAR</name>
<dbReference type="InterPro" id="IPR000504">
    <property type="entry name" value="RRM_dom"/>
</dbReference>
<dbReference type="Pfam" id="PF00076">
    <property type="entry name" value="RRM_1"/>
    <property type="match status" value="2"/>
</dbReference>
<feature type="compositionally biased region" description="Low complexity" evidence="3">
    <location>
        <begin position="37"/>
        <end position="56"/>
    </location>
</feature>
<feature type="region of interest" description="Disordered" evidence="3">
    <location>
        <begin position="1"/>
        <end position="74"/>
    </location>
</feature>
<organism evidence="5 6">
    <name type="scientific">Cristinia sonorae</name>
    <dbReference type="NCBI Taxonomy" id="1940300"/>
    <lineage>
        <taxon>Eukaryota</taxon>
        <taxon>Fungi</taxon>
        <taxon>Dikarya</taxon>
        <taxon>Basidiomycota</taxon>
        <taxon>Agaricomycotina</taxon>
        <taxon>Agaricomycetes</taxon>
        <taxon>Agaricomycetidae</taxon>
        <taxon>Agaricales</taxon>
        <taxon>Pleurotineae</taxon>
        <taxon>Stephanosporaceae</taxon>
        <taxon>Cristinia</taxon>
    </lineage>
</organism>
<proteinExistence type="predicted"/>
<evidence type="ECO:0000256" key="3">
    <source>
        <dbReference type="SAM" id="MobiDB-lite"/>
    </source>
</evidence>
<dbReference type="EMBL" id="JAEVFJ010000013">
    <property type="protein sequence ID" value="KAH8101185.1"/>
    <property type="molecule type" value="Genomic_DNA"/>
</dbReference>
<dbReference type="InterPro" id="IPR012677">
    <property type="entry name" value="Nucleotide-bd_a/b_plait_sf"/>
</dbReference>
<protein>
    <submittedName>
        <fullName evidence="5">RNA-binding domain-containing protein</fullName>
    </submittedName>
</protein>
<keyword evidence="6" id="KW-1185">Reference proteome</keyword>
<sequence length="305" mass="31719">MIGPSPHTSPFSLSRPSTSAGGNRTTGPSPVGSLGQASPSWSSSSNPSANPTSFGGSSIGRSGGTSDTSAIGPSNDDIEAIIQMATSGVSGRSGPPPRDTRTQLFVGNLPYRIRWQDLKDLFRRAGTVLRADVSLGPDNRSRGYGTVLLATAEDAGRAVDMFNGYEWMTRTLEVRPDRMGGNTPMNVTPGGGGGMGAYPGGFVEEPFGTPLKASGPGSPFVKPFGSGVGTGSTVTTPNIGGFLPFHIQWQDLKDLFRMSGGTILRADVALGTCVDGRSRGFGMVTFATEGDAERARAMFNGYVVR</sequence>
<keyword evidence="1 2" id="KW-0694">RNA-binding</keyword>
<dbReference type="GO" id="GO:1990904">
    <property type="term" value="C:ribonucleoprotein complex"/>
    <property type="evidence" value="ECO:0007669"/>
    <property type="project" value="TreeGrafter"/>
</dbReference>